<keyword evidence="3" id="KW-1185">Reference proteome</keyword>
<feature type="compositionally biased region" description="Polar residues" evidence="1">
    <location>
        <begin position="27"/>
        <end position="36"/>
    </location>
</feature>
<dbReference type="EMBL" id="SGPM01000564">
    <property type="protein sequence ID" value="THH18977.1"/>
    <property type="molecule type" value="Genomic_DNA"/>
</dbReference>
<dbReference type="AlphaFoldDB" id="A0A4S4M374"/>
<name>A0A4S4M374_9APHY</name>
<gene>
    <name evidence="2" type="ORF">EUX98_g8865</name>
</gene>
<comment type="caution">
    <text evidence="2">The sequence shown here is derived from an EMBL/GenBank/DDBJ whole genome shotgun (WGS) entry which is preliminary data.</text>
</comment>
<sequence length="64" mass="6482">MRVQGGGGGAVGARTVACDRDPARSPPITSRLGNPDTSWTVLDTAAGVLDDMAGVPDDMQSVPD</sequence>
<feature type="region of interest" description="Disordered" evidence="1">
    <location>
        <begin position="1"/>
        <end position="36"/>
    </location>
</feature>
<evidence type="ECO:0000313" key="3">
    <source>
        <dbReference type="Proteomes" id="UP000308730"/>
    </source>
</evidence>
<accession>A0A4S4M374</accession>
<organism evidence="2 3">
    <name type="scientific">Antrodiella citrinella</name>
    <dbReference type="NCBI Taxonomy" id="2447956"/>
    <lineage>
        <taxon>Eukaryota</taxon>
        <taxon>Fungi</taxon>
        <taxon>Dikarya</taxon>
        <taxon>Basidiomycota</taxon>
        <taxon>Agaricomycotina</taxon>
        <taxon>Agaricomycetes</taxon>
        <taxon>Polyporales</taxon>
        <taxon>Steccherinaceae</taxon>
        <taxon>Antrodiella</taxon>
    </lineage>
</organism>
<proteinExistence type="predicted"/>
<reference evidence="2 3" key="1">
    <citation type="submission" date="2019-02" db="EMBL/GenBank/DDBJ databases">
        <title>Genome sequencing of the rare red list fungi Antrodiella citrinella (Flaviporus citrinellus).</title>
        <authorList>
            <person name="Buettner E."/>
            <person name="Kellner H."/>
        </authorList>
    </citation>
    <scope>NUCLEOTIDE SEQUENCE [LARGE SCALE GENOMIC DNA]</scope>
    <source>
        <strain evidence="2 3">DSM 108506</strain>
    </source>
</reference>
<evidence type="ECO:0000313" key="2">
    <source>
        <dbReference type="EMBL" id="THH18977.1"/>
    </source>
</evidence>
<evidence type="ECO:0000256" key="1">
    <source>
        <dbReference type="SAM" id="MobiDB-lite"/>
    </source>
</evidence>
<dbReference type="Proteomes" id="UP000308730">
    <property type="component" value="Unassembled WGS sequence"/>
</dbReference>
<protein>
    <submittedName>
        <fullName evidence="2">Uncharacterized protein</fullName>
    </submittedName>
</protein>
<feature type="compositionally biased region" description="Gly residues" evidence="1">
    <location>
        <begin position="1"/>
        <end position="11"/>
    </location>
</feature>